<organism evidence="1 2">
    <name type="scientific">Cohnella terricola</name>
    <dbReference type="NCBI Taxonomy" id="1289167"/>
    <lineage>
        <taxon>Bacteria</taxon>
        <taxon>Bacillati</taxon>
        <taxon>Bacillota</taxon>
        <taxon>Bacilli</taxon>
        <taxon>Bacillales</taxon>
        <taxon>Paenibacillaceae</taxon>
        <taxon>Cohnella</taxon>
    </lineage>
</organism>
<proteinExistence type="predicted"/>
<evidence type="ECO:0000313" key="1">
    <source>
        <dbReference type="EMBL" id="TVX97332.1"/>
    </source>
</evidence>
<keyword evidence="2" id="KW-1185">Reference proteome</keyword>
<reference evidence="1 2" key="1">
    <citation type="submission" date="2019-07" db="EMBL/GenBank/DDBJ databases">
        <authorList>
            <person name="Kim J."/>
        </authorList>
    </citation>
    <scope>NUCLEOTIDE SEQUENCE [LARGE SCALE GENOMIC DNA]</scope>
    <source>
        <strain evidence="1 2">G13</strain>
    </source>
</reference>
<protein>
    <submittedName>
        <fullName evidence="1">Uncharacterized protein</fullName>
    </submittedName>
</protein>
<name>A0A559JBS6_9BACL</name>
<dbReference type="OrthoDB" id="9911968at2"/>
<comment type="caution">
    <text evidence="1">The sequence shown here is derived from an EMBL/GenBank/DDBJ whole genome shotgun (WGS) entry which is preliminary data.</text>
</comment>
<dbReference type="Proteomes" id="UP000316330">
    <property type="component" value="Unassembled WGS sequence"/>
</dbReference>
<dbReference type="AlphaFoldDB" id="A0A559JBS6"/>
<sequence>MKKGDFEMEKRYLVTGSWHDKTTGKPMSGIAEISSGRNKAGQPFEFLNTDSRETPIEGTYAVGTILIASISLAQESPSKAPLNLKSSSQ</sequence>
<gene>
    <name evidence="1" type="ORF">FPZ45_18510</name>
</gene>
<dbReference type="RefSeq" id="WP_144705216.1">
    <property type="nucleotide sequence ID" value="NZ_VNJJ01000012.1"/>
</dbReference>
<evidence type="ECO:0000313" key="2">
    <source>
        <dbReference type="Proteomes" id="UP000316330"/>
    </source>
</evidence>
<dbReference type="EMBL" id="VNJJ01000012">
    <property type="protein sequence ID" value="TVX97332.1"/>
    <property type="molecule type" value="Genomic_DNA"/>
</dbReference>
<accession>A0A559JBS6</accession>